<gene>
    <name evidence="1" type="ORF">MSEO_13900</name>
</gene>
<keyword evidence="2" id="KW-1185">Reference proteome</keyword>
<accession>A0A7I7NWC9</accession>
<dbReference type="EMBL" id="AP022582">
    <property type="protein sequence ID" value="BBY00891.1"/>
    <property type="molecule type" value="Genomic_DNA"/>
</dbReference>
<evidence type="ECO:0000313" key="1">
    <source>
        <dbReference type="EMBL" id="BBY00891.1"/>
    </source>
</evidence>
<name>A0A7I7NWC9_9MYCO</name>
<proteinExistence type="predicted"/>
<organism evidence="1 2">
    <name type="scientific">Mycobacterium seoulense</name>
    <dbReference type="NCBI Taxonomy" id="386911"/>
    <lineage>
        <taxon>Bacteria</taxon>
        <taxon>Bacillati</taxon>
        <taxon>Actinomycetota</taxon>
        <taxon>Actinomycetes</taxon>
        <taxon>Mycobacteriales</taxon>
        <taxon>Mycobacteriaceae</taxon>
        <taxon>Mycobacterium</taxon>
    </lineage>
</organism>
<dbReference type="AlphaFoldDB" id="A0A7I7NWC9"/>
<protein>
    <submittedName>
        <fullName evidence="1">Uncharacterized protein</fullName>
    </submittedName>
</protein>
<dbReference type="Proteomes" id="UP000466632">
    <property type="component" value="Chromosome"/>
</dbReference>
<sequence>MALIHATYGAAAAAIAIDDGPVHGPVASASTAELYDAPAACNSVANSSHAAAAANSGPDPAPTYIRPELISGGSAPKSSIYYLRSPKWPPW</sequence>
<evidence type="ECO:0000313" key="2">
    <source>
        <dbReference type="Proteomes" id="UP000466632"/>
    </source>
</evidence>
<dbReference type="KEGG" id="mseo:MSEO_13900"/>
<reference evidence="1 2" key="1">
    <citation type="journal article" date="2019" name="Emerg. Microbes Infect.">
        <title>Comprehensive subspecies identification of 175 nontuberculous mycobacteria species based on 7547 genomic profiles.</title>
        <authorList>
            <person name="Matsumoto Y."/>
            <person name="Kinjo T."/>
            <person name="Motooka D."/>
            <person name="Nabeya D."/>
            <person name="Jung N."/>
            <person name="Uechi K."/>
            <person name="Horii T."/>
            <person name="Iida T."/>
            <person name="Fujita J."/>
            <person name="Nakamura S."/>
        </authorList>
    </citation>
    <scope>NUCLEOTIDE SEQUENCE [LARGE SCALE GENOMIC DNA]</scope>
    <source>
        <strain evidence="1 2">JCM 16018</strain>
    </source>
</reference>